<keyword evidence="2" id="KW-1185">Reference proteome</keyword>
<reference evidence="2" key="1">
    <citation type="submission" date="2017-04" db="EMBL/GenBank/DDBJ databases">
        <authorList>
            <person name="Varghese N."/>
            <person name="Submissions S."/>
        </authorList>
    </citation>
    <scope>NUCLEOTIDE SEQUENCE [LARGE SCALE GENOMIC DNA]</scope>
    <source>
        <strain evidence="2">DSM 9293</strain>
    </source>
</reference>
<dbReference type="EMBL" id="FWWY01000001">
    <property type="protein sequence ID" value="SMC07385.1"/>
    <property type="molecule type" value="Genomic_DNA"/>
</dbReference>
<evidence type="ECO:0000313" key="1">
    <source>
        <dbReference type="EMBL" id="SMC07385.1"/>
    </source>
</evidence>
<dbReference type="OrthoDB" id="2082142at2"/>
<protein>
    <recommendedName>
        <fullName evidence="3">Helix-turn-helix domain-containing protein</fullName>
    </recommendedName>
</protein>
<dbReference type="Proteomes" id="UP000192660">
    <property type="component" value="Unassembled WGS sequence"/>
</dbReference>
<organism evidence="1 2">
    <name type="scientific">Sulfobacillus thermosulfidooxidans (strain DSM 9293 / VKM B-1269 / AT-1)</name>
    <dbReference type="NCBI Taxonomy" id="929705"/>
    <lineage>
        <taxon>Bacteria</taxon>
        <taxon>Bacillati</taxon>
        <taxon>Bacillota</taxon>
        <taxon>Clostridia</taxon>
        <taxon>Eubacteriales</taxon>
        <taxon>Clostridiales Family XVII. Incertae Sedis</taxon>
        <taxon>Sulfobacillus</taxon>
    </lineage>
</organism>
<proteinExistence type="predicted"/>
<evidence type="ECO:0000313" key="2">
    <source>
        <dbReference type="Proteomes" id="UP000192660"/>
    </source>
</evidence>
<dbReference type="AlphaFoldDB" id="A0A1W1WMD0"/>
<accession>A0A1W1WMD0</accession>
<name>A0A1W1WMD0_SULTA</name>
<dbReference type="STRING" id="28034.BFX07_07125"/>
<sequence length="186" mass="20701">MEVLNRMAYLILEDPFITAAELSQKLGYSEEKTIYYWLAKAHYQGLQAFKRAVVGGRFRLPAQIAKETVSQYGRLPVLDGFNADGKPILTKESLSGSLAANVLGKMAWRYHGPSQGPVQSGDLLLLSPLRDEDPAKWVLAGSTKLPTVLMKVTTGTDTCYIRPDTCEIANFDVAMYRIVQIVRNLF</sequence>
<evidence type="ECO:0008006" key="3">
    <source>
        <dbReference type="Google" id="ProtNLM"/>
    </source>
</evidence>
<gene>
    <name evidence="1" type="ORF">SAMN00768000_3359</name>
</gene>
<dbReference type="RefSeq" id="WP_020374714.1">
    <property type="nucleotide sequence ID" value="NZ_FWWY01000001.1"/>
</dbReference>